<evidence type="ECO:0000313" key="3">
    <source>
        <dbReference type="Proteomes" id="UP000652761"/>
    </source>
</evidence>
<reference evidence="2" key="1">
    <citation type="submission" date="2017-07" db="EMBL/GenBank/DDBJ databases">
        <title>Taro Niue Genome Assembly and Annotation.</title>
        <authorList>
            <person name="Atibalentja N."/>
            <person name="Keating K."/>
            <person name="Fields C.J."/>
        </authorList>
    </citation>
    <scope>NUCLEOTIDE SEQUENCE</scope>
    <source>
        <strain evidence="2">Niue_2</strain>
        <tissue evidence="2">Leaf</tissue>
    </source>
</reference>
<keyword evidence="3" id="KW-1185">Reference proteome</keyword>
<dbReference type="AlphaFoldDB" id="A0A843VKW5"/>
<dbReference type="Proteomes" id="UP000652761">
    <property type="component" value="Unassembled WGS sequence"/>
</dbReference>
<dbReference type="EMBL" id="NMUH01002062">
    <property type="protein sequence ID" value="MQL97521.1"/>
    <property type="molecule type" value="Genomic_DNA"/>
</dbReference>
<evidence type="ECO:0000313" key="2">
    <source>
        <dbReference type="EMBL" id="MQL97521.1"/>
    </source>
</evidence>
<sequence>MMVDELPVDSQPKAVDRRMPSKTPGFWTVWICRQEHTEPENLSSVCCLLSTAPSWLSTGDTIGDDL</sequence>
<evidence type="ECO:0000256" key="1">
    <source>
        <dbReference type="SAM" id="MobiDB-lite"/>
    </source>
</evidence>
<feature type="region of interest" description="Disordered" evidence="1">
    <location>
        <begin position="1"/>
        <end position="20"/>
    </location>
</feature>
<name>A0A843VKW5_COLES</name>
<gene>
    <name evidence="2" type="ORF">Taro_030211</name>
</gene>
<accession>A0A843VKW5</accession>
<comment type="caution">
    <text evidence="2">The sequence shown here is derived from an EMBL/GenBank/DDBJ whole genome shotgun (WGS) entry which is preliminary data.</text>
</comment>
<organism evidence="2 3">
    <name type="scientific">Colocasia esculenta</name>
    <name type="common">Wild taro</name>
    <name type="synonym">Arum esculentum</name>
    <dbReference type="NCBI Taxonomy" id="4460"/>
    <lineage>
        <taxon>Eukaryota</taxon>
        <taxon>Viridiplantae</taxon>
        <taxon>Streptophyta</taxon>
        <taxon>Embryophyta</taxon>
        <taxon>Tracheophyta</taxon>
        <taxon>Spermatophyta</taxon>
        <taxon>Magnoliopsida</taxon>
        <taxon>Liliopsida</taxon>
        <taxon>Araceae</taxon>
        <taxon>Aroideae</taxon>
        <taxon>Colocasieae</taxon>
        <taxon>Colocasia</taxon>
    </lineage>
</organism>
<proteinExistence type="predicted"/>
<protein>
    <submittedName>
        <fullName evidence="2">Uncharacterized protein</fullName>
    </submittedName>
</protein>